<reference evidence="4" key="1">
    <citation type="submission" date="2016-07" db="EMBL/GenBank/DDBJ databases">
        <title>Draft genome Planococcus salivarum.</title>
        <authorList>
            <person name="See-Too W.S."/>
        </authorList>
    </citation>
    <scope>NUCLEOTIDE SEQUENCE [LARGE SCALE GENOMIC DNA]</scope>
    <source>
        <strain evidence="4">DSM 23820</strain>
    </source>
</reference>
<accession>A0ABX3D2G8</accession>
<dbReference type="EMBL" id="MBQG01000042">
    <property type="protein sequence ID" value="OHX54688.1"/>
    <property type="molecule type" value="Genomic_DNA"/>
</dbReference>
<name>A0ABX3D2G8_9BACL</name>
<protein>
    <recommendedName>
        <fullName evidence="3">DUF1541 domain-containing protein</fullName>
    </recommendedName>
</protein>
<comment type="caution">
    <text evidence="4">The sequence shown here is derived from an EMBL/GenBank/DDBJ whole genome shotgun (WGS) entry which is preliminary data.</text>
</comment>
<feature type="signal peptide" evidence="2">
    <location>
        <begin position="1"/>
        <end position="26"/>
    </location>
</feature>
<evidence type="ECO:0000313" key="4">
    <source>
        <dbReference type="EMBL" id="OHX54688.1"/>
    </source>
</evidence>
<feature type="chain" id="PRO_5047190655" description="DUF1541 domain-containing protein" evidence="2">
    <location>
        <begin position="27"/>
        <end position="183"/>
    </location>
</feature>
<evidence type="ECO:0000256" key="1">
    <source>
        <dbReference type="SAM" id="MobiDB-lite"/>
    </source>
</evidence>
<keyword evidence="5" id="KW-1185">Reference proteome</keyword>
<evidence type="ECO:0000259" key="3">
    <source>
        <dbReference type="Pfam" id="PF07563"/>
    </source>
</evidence>
<dbReference type="PROSITE" id="PS51257">
    <property type="entry name" value="PROKAR_LIPOPROTEIN"/>
    <property type="match status" value="1"/>
</dbReference>
<evidence type="ECO:0000313" key="5">
    <source>
        <dbReference type="Proteomes" id="UP000242153"/>
    </source>
</evidence>
<dbReference type="InterPro" id="IPR011438">
    <property type="entry name" value="DUF1541"/>
</dbReference>
<evidence type="ECO:0000256" key="2">
    <source>
        <dbReference type="SAM" id="SignalP"/>
    </source>
</evidence>
<feature type="compositionally biased region" description="Basic and acidic residues" evidence="1">
    <location>
        <begin position="46"/>
        <end position="62"/>
    </location>
</feature>
<feature type="compositionally biased region" description="Low complexity" evidence="1">
    <location>
        <begin position="31"/>
        <end position="42"/>
    </location>
</feature>
<feature type="domain" description="DUF1541" evidence="3">
    <location>
        <begin position="74"/>
        <end position="125"/>
    </location>
</feature>
<dbReference type="Proteomes" id="UP000242153">
    <property type="component" value="Unassembled WGS sequence"/>
</dbReference>
<keyword evidence="2" id="KW-0732">Signal</keyword>
<dbReference type="Gene3D" id="2.30.30.1210">
    <property type="entry name" value="Domain of unknown function DUF1541"/>
    <property type="match status" value="1"/>
</dbReference>
<sequence length="183" mass="19418">MQKNKFTVGILSVVAALALSACSSGTETPQEQMDTENMTTDTTEQDGDHMDMDHSGSGEVPEGLHDAEDPAFEVGSQVNIEADHMAGMDGAEATVVGAYDTMVYAISYTPTTGGDPVENHKWVIHEELENPDSEPLKAGDEATVSADHMTGMTGATVTIDSADETTVYVVDFMPLDGARRSQS</sequence>
<feature type="region of interest" description="Disordered" evidence="1">
    <location>
        <begin position="25"/>
        <end position="62"/>
    </location>
</feature>
<gene>
    <name evidence="4" type="ORF">BB776_05660</name>
</gene>
<organism evidence="4 5">
    <name type="scientific">Planococcus salinarum</name>
    <dbReference type="NCBI Taxonomy" id="622695"/>
    <lineage>
        <taxon>Bacteria</taxon>
        <taxon>Bacillati</taxon>
        <taxon>Bacillota</taxon>
        <taxon>Bacilli</taxon>
        <taxon>Bacillales</taxon>
        <taxon>Caryophanaceae</taxon>
        <taxon>Planococcus</taxon>
    </lineage>
</organism>
<proteinExistence type="predicted"/>
<feature type="domain" description="DUF1541" evidence="3">
    <location>
        <begin position="139"/>
        <end position="178"/>
    </location>
</feature>
<dbReference type="Pfam" id="PF07563">
    <property type="entry name" value="DUF1541"/>
    <property type="match status" value="2"/>
</dbReference>